<evidence type="ECO:0000313" key="3">
    <source>
        <dbReference type="Proteomes" id="UP000024329"/>
    </source>
</evidence>
<protein>
    <submittedName>
        <fullName evidence="2">Clan AA aspartic protease, family</fullName>
    </submittedName>
</protein>
<gene>
    <name evidence="2" type="ORF">BV97_01517</name>
</gene>
<feature type="transmembrane region" description="Helical" evidence="1">
    <location>
        <begin position="6"/>
        <end position="29"/>
    </location>
</feature>
<dbReference type="STRING" id="158500.BES08_04540"/>
<dbReference type="PATRIC" id="fig|158500.4.peg.1554"/>
<dbReference type="SUPFAM" id="SSF50630">
    <property type="entry name" value="Acid proteases"/>
    <property type="match status" value="1"/>
</dbReference>
<keyword evidence="2" id="KW-0378">Hydrolase</keyword>
<dbReference type="InterPro" id="IPR001969">
    <property type="entry name" value="Aspartic_peptidase_AS"/>
</dbReference>
<reference evidence="2 3" key="1">
    <citation type="submission" date="2014-03" db="EMBL/GenBank/DDBJ databases">
        <title>Whole genome sequence of Novosphingobium resinovorum KF1.</title>
        <authorList>
            <person name="Gan H.M."/>
            <person name="Gan H.Y."/>
            <person name="Chew T.H."/>
            <person name="Savka M.A."/>
        </authorList>
    </citation>
    <scope>NUCLEOTIDE SEQUENCE [LARGE SCALE GENOMIC DNA]</scope>
    <source>
        <strain evidence="2 3">KF1</strain>
    </source>
</reference>
<dbReference type="Gene3D" id="2.40.70.10">
    <property type="entry name" value="Acid Proteases"/>
    <property type="match status" value="1"/>
</dbReference>
<keyword evidence="2" id="KW-0645">Protease</keyword>
<keyword evidence="1" id="KW-0812">Transmembrane</keyword>
<sequence length="215" mass="22570">MDLADILNFLAGQPLLALAFAGIVASVIGGMLRRPLPLLGGLLRGVGNLGLLAAMLLTIAQVTRLTTGTDFALPQFGIERQSVAGGETRVPMQPDGHFWISATVNGVKRDFLVDTGATLTAISPATAQEAGLKANPLNRSVLMRTANGTVEAQLAVIDELRMGSVVAREIDAVVAPGLGDANVIGMNLLSRLASWRVEGKTLILVPHHPQDVQQN</sequence>
<dbReference type="PROSITE" id="PS00141">
    <property type="entry name" value="ASP_PROTEASE"/>
    <property type="match status" value="1"/>
</dbReference>
<dbReference type="CDD" id="cd05483">
    <property type="entry name" value="retropepsin_like_bacteria"/>
    <property type="match status" value="1"/>
</dbReference>
<dbReference type="InterPro" id="IPR021109">
    <property type="entry name" value="Peptidase_aspartic_dom_sf"/>
</dbReference>
<accession>A0A031K0C2</accession>
<dbReference type="GO" id="GO:0006508">
    <property type="term" value="P:proteolysis"/>
    <property type="evidence" value="ECO:0007669"/>
    <property type="project" value="UniProtKB-KW"/>
</dbReference>
<evidence type="ECO:0000256" key="1">
    <source>
        <dbReference type="SAM" id="Phobius"/>
    </source>
</evidence>
<dbReference type="InterPro" id="IPR034122">
    <property type="entry name" value="Retropepsin-like_bacterial"/>
</dbReference>
<name>A0A031K0C2_9SPHN</name>
<dbReference type="EMBL" id="JFYZ01000003">
    <property type="protein sequence ID" value="EZP83406.1"/>
    <property type="molecule type" value="Genomic_DNA"/>
</dbReference>
<keyword evidence="1" id="KW-1133">Transmembrane helix</keyword>
<evidence type="ECO:0000313" key="2">
    <source>
        <dbReference type="EMBL" id="EZP83406.1"/>
    </source>
</evidence>
<keyword evidence="1" id="KW-0472">Membrane</keyword>
<dbReference type="GO" id="GO:0004190">
    <property type="term" value="F:aspartic-type endopeptidase activity"/>
    <property type="evidence" value="ECO:0007669"/>
    <property type="project" value="InterPro"/>
</dbReference>
<dbReference type="InterPro" id="IPR011969">
    <property type="entry name" value="Clan_AA_Asp_peptidase_C"/>
</dbReference>
<dbReference type="Proteomes" id="UP000024329">
    <property type="component" value="Unassembled WGS sequence"/>
</dbReference>
<dbReference type="AlphaFoldDB" id="A0A031K0C2"/>
<organism evidence="2 3">
    <name type="scientific">Novosphingobium resinovorum</name>
    <dbReference type="NCBI Taxonomy" id="158500"/>
    <lineage>
        <taxon>Bacteria</taxon>
        <taxon>Pseudomonadati</taxon>
        <taxon>Pseudomonadota</taxon>
        <taxon>Alphaproteobacteria</taxon>
        <taxon>Sphingomonadales</taxon>
        <taxon>Sphingomonadaceae</taxon>
        <taxon>Novosphingobium</taxon>
    </lineage>
</organism>
<feature type="transmembrane region" description="Helical" evidence="1">
    <location>
        <begin position="41"/>
        <end position="60"/>
    </location>
</feature>
<dbReference type="eggNOG" id="COG3577">
    <property type="taxonomic scope" value="Bacteria"/>
</dbReference>
<dbReference type="NCBIfam" id="TIGR02281">
    <property type="entry name" value="clan_AA_DTGA"/>
    <property type="match status" value="1"/>
</dbReference>
<dbReference type="Pfam" id="PF13975">
    <property type="entry name" value="gag-asp_proteas"/>
    <property type="match status" value="1"/>
</dbReference>
<comment type="caution">
    <text evidence="2">The sequence shown here is derived from an EMBL/GenBank/DDBJ whole genome shotgun (WGS) entry which is preliminary data.</text>
</comment>
<proteinExistence type="predicted"/>